<name>A0ABR4BZI6_9HELO</name>
<feature type="signal peptide" evidence="2">
    <location>
        <begin position="1"/>
        <end position="30"/>
    </location>
</feature>
<keyword evidence="4" id="KW-1185">Reference proteome</keyword>
<evidence type="ECO:0000313" key="3">
    <source>
        <dbReference type="EMBL" id="KAL2062536.1"/>
    </source>
</evidence>
<evidence type="ECO:0000256" key="1">
    <source>
        <dbReference type="SAM" id="MobiDB-lite"/>
    </source>
</evidence>
<dbReference type="SUPFAM" id="SSF53448">
    <property type="entry name" value="Nucleotide-diphospho-sugar transferases"/>
    <property type="match status" value="1"/>
</dbReference>
<organism evidence="3 4">
    <name type="scientific">Oculimacula yallundae</name>
    <dbReference type="NCBI Taxonomy" id="86028"/>
    <lineage>
        <taxon>Eukaryota</taxon>
        <taxon>Fungi</taxon>
        <taxon>Dikarya</taxon>
        <taxon>Ascomycota</taxon>
        <taxon>Pezizomycotina</taxon>
        <taxon>Leotiomycetes</taxon>
        <taxon>Helotiales</taxon>
        <taxon>Ploettnerulaceae</taxon>
        <taxon>Oculimacula</taxon>
    </lineage>
</organism>
<comment type="caution">
    <text evidence="3">The sequence shown here is derived from an EMBL/GenBank/DDBJ whole genome shotgun (WGS) entry which is preliminary data.</text>
</comment>
<sequence>MSPPPRRMVVLGLLTTLILALLLTAHLTKASESALAVQVGDKVSELLHTATGSDSDGEGEGKDEEKKGEESVLIEPYNHGTEKGSGGIGKHVHVRPSASTPKSAAIAGCEYPVVIHVTPDGHCTGALALYGSIVRNVLMQPEALRGKTCVHMTFVDPKLTSIEEMYKWTARPNPFSTPKDCAALDSTPALNDVVPIRFQALRGIEKPDFMEAGLATWLVALNKVHSWAFDAYPRILLMDADSIAITDLHRIFDESDDRVTVTGAPDQFNDCGDRTRLNGGMILLRASRYFHISALEMIYDQKSSCVSQKWQQSEQELLNCICGTQGAPNGLRPEFQCAIMPFYNSVWPRNYACSAANVLPMRSIHFTAATKPWLVDDKRLGERFDYGFWGCVRDATRQGDVEALKECEFPVLEDSRKIDSLITLPPLNGE</sequence>
<accession>A0ABR4BZI6</accession>
<dbReference type="InterPro" id="IPR029044">
    <property type="entry name" value="Nucleotide-diphossugar_trans"/>
</dbReference>
<gene>
    <name evidence="3" type="ORF">VTL71DRAFT_6802</name>
</gene>
<dbReference type="EMBL" id="JAZHXI010000017">
    <property type="protein sequence ID" value="KAL2062536.1"/>
    <property type="molecule type" value="Genomic_DNA"/>
</dbReference>
<feature type="chain" id="PRO_5045399062" evidence="2">
    <location>
        <begin position="31"/>
        <end position="430"/>
    </location>
</feature>
<feature type="compositionally biased region" description="Basic and acidic residues" evidence="1">
    <location>
        <begin position="59"/>
        <end position="70"/>
    </location>
</feature>
<keyword evidence="2" id="KW-0732">Signal</keyword>
<dbReference type="Gene3D" id="3.90.550.10">
    <property type="entry name" value="Spore Coat Polysaccharide Biosynthesis Protein SpsA, Chain A"/>
    <property type="match status" value="1"/>
</dbReference>
<reference evidence="3 4" key="1">
    <citation type="journal article" date="2024" name="Commun. Biol.">
        <title>Comparative genomic analysis of thermophilic fungi reveals convergent evolutionary adaptations and gene losses.</title>
        <authorList>
            <person name="Steindorff A.S."/>
            <person name="Aguilar-Pontes M.V."/>
            <person name="Robinson A.J."/>
            <person name="Andreopoulos B."/>
            <person name="LaButti K."/>
            <person name="Kuo A."/>
            <person name="Mondo S."/>
            <person name="Riley R."/>
            <person name="Otillar R."/>
            <person name="Haridas S."/>
            <person name="Lipzen A."/>
            <person name="Grimwood J."/>
            <person name="Schmutz J."/>
            <person name="Clum A."/>
            <person name="Reid I.D."/>
            <person name="Moisan M.C."/>
            <person name="Butler G."/>
            <person name="Nguyen T.T.M."/>
            <person name="Dewar K."/>
            <person name="Conant G."/>
            <person name="Drula E."/>
            <person name="Henrissat B."/>
            <person name="Hansel C."/>
            <person name="Singer S."/>
            <person name="Hutchinson M.I."/>
            <person name="de Vries R.P."/>
            <person name="Natvig D.O."/>
            <person name="Powell A.J."/>
            <person name="Tsang A."/>
            <person name="Grigoriev I.V."/>
        </authorList>
    </citation>
    <scope>NUCLEOTIDE SEQUENCE [LARGE SCALE GENOMIC DNA]</scope>
    <source>
        <strain evidence="3 4">CBS 494.80</strain>
    </source>
</reference>
<feature type="region of interest" description="Disordered" evidence="1">
    <location>
        <begin position="49"/>
        <end position="95"/>
    </location>
</feature>
<evidence type="ECO:0000313" key="4">
    <source>
        <dbReference type="Proteomes" id="UP001595075"/>
    </source>
</evidence>
<dbReference type="Proteomes" id="UP001595075">
    <property type="component" value="Unassembled WGS sequence"/>
</dbReference>
<proteinExistence type="predicted"/>
<protein>
    <submittedName>
        <fullName evidence="3">Uncharacterized protein</fullName>
    </submittedName>
</protein>
<evidence type="ECO:0000256" key="2">
    <source>
        <dbReference type="SAM" id="SignalP"/>
    </source>
</evidence>